<evidence type="ECO:0000313" key="2">
    <source>
        <dbReference type="EMBL" id="MPN38467.1"/>
    </source>
</evidence>
<gene>
    <name evidence="2" type="ORF">SDC9_185991</name>
</gene>
<proteinExistence type="predicted"/>
<name>A0A645HHM7_9ZZZZ</name>
<reference evidence="2" key="1">
    <citation type="submission" date="2019-08" db="EMBL/GenBank/DDBJ databases">
        <authorList>
            <person name="Kucharzyk K."/>
            <person name="Murdoch R.W."/>
            <person name="Higgins S."/>
            <person name="Loffler F."/>
        </authorList>
    </citation>
    <scope>NUCLEOTIDE SEQUENCE</scope>
</reference>
<evidence type="ECO:0000259" key="1">
    <source>
        <dbReference type="Pfam" id="PF24722"/>
    </source>
</evidence>
<organism evidence="2">
    <name type="scientific">bioreactor metagenome</name>
    <dbReference type="NCBI Taxonomy" id="1076179"/>
    <lineage>
        <taxon>unclassified sequences</taxon>
        <taxon>metagenomes</taxon>
        <taxon>ecological metagenomes</taxon>
    </lineage>
</organism>
<comment type="caution">
    <text evidence="2">The sequence shown here is derived from an EMBL/GenBank/DDBJ whole genome shotgun (WGS) entry which is preliminary data.</text>
</comment>
<feature type="domain" description="DUF7674" evidence="1">
    <location>
        <begin position="5"/>
        <end position="78"/>
    </location>
</feature>
<protein>
    <recommendedName>
        <fullName evidence="1">DUF7674 domain-containing protein</fullName>
    </recommendedName>
</protein>
<dbReference type="EMBL" id="VSSQ01093720">
    <property type="protein sequence ID" value="MPN38467.1"/>
    <property type="molecule type" value="Genomic_DNA"/>
</dbReference>
<sequence length="110" mass="12630">MEYGKFAIDTIKKNEKQSMKKLFNLLNDIYVDGTNDIQGIIAVTILGQLNNDQVLIANCLDYMDPDLTKAVIHVNQYLGSKNGQKAINLLQNPPRYKPEREKRKRFNLFG</sequence>
<dbReference type="InterPro" id="IPR056091">
    <property type="entry name" value="DUF7674"/>
</dbReference>
<accession>A0A645HHM7</accession>
<dbReference type="Pfam" id="PF24722">
    <property type="entry name" value="DUF7674"/>
    <property type="match status" value="1"/>
</dbReference>
<dbReference type="AlphaFoldDB" id="A0A645HHM7"/>